<reference evidence="1" key="1">
    <citation type="submission" date="2011-01" db="EMBL/GenBank/DDBJ databases">
        <authorList>
            <person name="Muzny D."/>
            <person name="Qin X."/>
            <person name="Buhay C."/>
            <person name="Dugan-Rocha S."/>
            <person name="Ding Y."/>
            <person name="Chen G."/>
            <person name="Hawes A."/>
            <person name="Holder M."/>
            <person name="Jhangiani S."/>
            <person name="Johnson A."/>
            <person name="Khan Z."/>
            <person name="Li Z."/>
            <person name="Liu W."/>
            <person name="Liu X."/>
            <person name="Perez L."/>
            <person name="Shen H."/>
            <person name="Wang Q."/>
            <person name="Watt J."/>
            <person name="Xi L."/>
            <person name="Xin Y."/>
            <person name="Zhou J."/>
            <person name="Deng J."/>
            <person name="Jiang H."/>
            <person name="Liu Y."/>
            <person name="Qu J."/>
            <person name="Song X.-Z."/>
            <person name="Zhang L."/>
            <person name="Villasana D."/>
            <person name="Johnson A."/>
            <person name="Liu J."/>
            <person name="Liyanage D."/>
            <person name="Lorensuhewa L."/>
            <person name="Robinson T."/>
            <person name="Song A."/>
            <person name="Song B.-B."/>
            <person name="Dinh H."/>
            <person name="Thornton R."/>
            <person name="Coyle M."/>
            <person name="Francisco L."/>
            <person name="Jackson L."/>
            <person name="Javaid M."/>
            <person name="Korchina V."/>
            <person name="Kovar C."/>
            <person name="Mata R."/>
            <person name="Mathew T."/>
            <person name="Ngo R."/>
            <person name="Nguyen L."/>
            <person name="Nguyen N."/>
            <person name="Okwuonu G."/>
            <person name="Ongeri F."/>
            <person name="Pham C."/>
            <person name="Simmons D."/>
            <person name="Wilczek-Boney K."/>
            <person name="Hale W."/>
            <person name="Jakkamsetti A."/>
            <person name="Pham P."/>
            <person name="Ruth R."/>
            <person name="San Lucas F."/>
            <person name="Warren J."/>
            <person name="Zhang J."/>
            <person name="Zhao Z."/>
            <person name="Zhou C."/>
            <person name="Zhu D."/>
            <person name="Lee S."/>
            <person name="Bess C."/>
            <person name="Blankenburg K."/>
            <person name="Forbes L."/>
            <person name="Fu Q."/>
            <person name="Gubbala S."/>
            <person name="Hirani K."/>
            <person name="Jayaseelan J.C."/>
            <person name="Lara F."/>
            <person name="Munidasa M."/>
            <person name="Palculict T."/>
            <person name="Patil S."/>
            <person name="Pu L.-L."/>
            <person name="Saada N."/>
            <person name="Tang L."/>
            <person name="Weissenberger G."/>
            <person name="Zhu Y."/>
            <person name="Hemphill L."/>
            <person name="Shang Y."/>
            <person name="Youmans B."/>
            <person name="Ayvaz T."/>
            <person name="Ross M."/>
            <person name="Santibanez J."/>
            <person name="Aqrawi P."/>
            <person name="Gross S."/>
            <person name="Joshi V."/>
            <person name="Fowler G."/>
            <person name="Nazareth L."/>
            <person name="Reid J."/>
            <person name="Worley K."/>
            <person name="Petrosino J."/>
            <person name="Highlander S."/>
            <person name="Gibbs R."/>
        </authorList>
    </citation>
    <scope>NUCLEOTIDE SEQUENCE [LARGE SCALE GENOMIC DNA]</scope>
    <source>
        <strain evidence="1">ATCC 19414</strain>
    </source>
</reference>
<proteinExistence type="predicted"/>
<name>E7FTU7_ERYRH</name>
<sequence>MKILYLSATKKDYSVIVNLHDQGNELFVVCDLKYGLGEDDISILLNFPPIGITNCNFDDIKFEKFDCIIDKNNILRSSEINYMTLPTSQYIDESYIMNIINKSTEKFSFQDYIKLTPIKTPILFISDLGDSFDKYYIANKLKIQLERLDVNPIIITDLRESAILKSYIYPDIFFDWRSPVDFRLSYLTSWINWIENKENPDLIILTIPGNYSEVSDELIGDLGVYNYLLSYSLSCDFSVLCSSYILEVENDNFEKFNRSRFGYAIDFHIKNNVSLLNDEPVFDSSNRDCFRVSHDYIIEFEKESDCNKNFVYVNKTYEKLAKSVVNKLKVD</sequence>
<dbReference type="Proteomes" id="UP000003028">
    <property type="component" value="Unassembled WGS sequence"/>
</dbReference>
<evidence type="ECO:0000313" key="1">
    <source>
        <dbReference type="EMBL" id="EFY09436.1"/>
    </source>
</evidence>
<gene>
    <name evidence="1" type="ORF">HMPREF0357_10231</name>
</gene>
<dbReference type="RefSeq" id="WP_003773338.1">
    <property type="nucleotide sequence ID" value="NZ_ACLK02000001.1"/>
</dbReference>
<comment type="caution">
    <text evidence="1">The sequence shown here is derived from an EMBL/GenBank/DDBJ whole genome shotgun (WGS) entry which is preliminary data.</text>
</comment>
<dbReference type="EMBL" id="ACLK02000001">
    <property type="protein sequence ID" value="EFY09436.1"/>
    <property type="molecule type" value="Genomic_DNA"/>
</dbReference>
<dbReference type="STRING" id="1648.A2I91_06030"/>
<organism evidence="1 2">
    <name type="scientific">Erysipelothrix rhusiopathiae ATCC 19414</name>
    <dbReference type="NCBI Taxonomy" id="525280"/>
    <lineage>
        <taxon>Bacteria</taxon>
        <taxon>Bacillati</taxon>
        <taxon>Bacillota</taxon>
        <taxon>Erysipelotrichia</taxon>
        <taxon>Erysipelotrichales</taxon>
        <taxon>Erysipelotrichaceae</taxon>
        <taxon>Erysipelothrix</taxon>
    </lineage>
</organism>
<dbReference type="AlphaFoldDB" id="E7FTU7"/>
<keyword evidence="2" id="KW-1185">Reference proteome</keyword>
<accession>E7FTU7</accession>
<protein>
    <submittedName>
        <fullName evidence="1">Uncharacterized protein</fullName>
    </submittedName>
</protein>
<evidence type="ECO:0000313" key="2">
    <source>
        <dbReference type="Proteomes" id="UP000003028"/>
    </source>
</evidence>
<dbReference type="OrthoDB" id="5464925at2"/>